<comment type="similarity">
    <text evidence="2">Belongs to the complex I subunit 4 family.</text>
</comment>
<dbReference type="GO" id="GO:0005886">
    <property type="term" value="C:plasma membrane"/>
    <property type="evidence" value="ECO:0007669"/>
    <property type="project" value="UniProtKB-SubCell"/>
</dbReference>
<evidence type="ECO:0000256" key="1">
    <source>
        <dbReference type="ARBA" id="ARBA00004651"/>
    </source>
</evidence>
<organism evidence="9 10">
    <name type="scientific">Alicyclobacillus tolerans</name>
    <dbReference type="NCBI Taxonomy" id="90970"/>
    <lineage>
        <taxon>Bacteria</taxon>
        <taxon>Bacillati</taxon>
        <taxon>Bacillota</taxon>
        <taxon>Bacilli</taxon>
        <taxon>Bacillales</taxon>
        <taxon>Alicyclobacillaceae</taxon>
        <taxon>Alicyclobacillus</taxon>
    </lineage>
</organism>
<feature type="transmembrane region" description="Helical" evidence="7">
    <location>
        <begin position="186"/>
        <end position="207"/>
    </location>
</feature>
<accession>A0A1M6TCV1</accession>
<dbReference type="InterPro" id="IPR001750">
    <property type="entry name" value="ND/Mrp_TM"/>
</dbReference>
<gene>
    <name evidence="9" type="ORF">SAMN05443507_11636</name>
</gene>
<feature type="transmembrane region" description="Helical" evidence="7">
    <location>
        <begin position="263"/>
        <end position="286"/>
    </location>
</feature>
<feature type="transmembrane region" description="Helical" evidence="7">
    <location>
        <begin position="471"/>
        <end position="490"/>
    </location>
</feature>
<dbReference type="GO" id="GO:0015990">
    <property type="term" value="P:electron transport coupled proton transport"/>
    <property type="evidence" value="ECO:0007669"/>
    <property type="project" value="TreeGrafter"/>
</dbReference>
<evidence type="ECO:0000256" key="3">
    <source>
        <dbReference type="ARBA" id="ARBA00022692"/>
    </source>
</evidence>
<dbReference type="STRING" id="1830138.SAMN05443507_11636"/>
<feature type="transmembrane region" description="Helical" evidence="7">
    <location>
        <begin position="324"/>
        <end position="343"/>
    </location>
</feature>
<sequence length="510" mass="55889">MAFLLLALITPLVASLLVWLLPASSPSNNVQGLKQPHRSHEDHFIWIGRVAMSISFLCMFVLWIKMRLLSDVYQFAFSFRWFQFSLGFHQHWTLRIAYGLDGLSLPLFSLAVLLGWIIFFAVRPPGEQIRVYTGWMLLALFAVMSSFAAIDLLTFILSMELTLLAGFFLILRQGKEQHWDAALQFLLYRGLASVFIILALLGLAAAASRGGLWPASYAVLSAVLFHHSVPHIVFLALFIGVLLEEAFVPLHSWFPNAMQDAGAGVAVLLAGILTKTGLYALIRFGVGMMPQDANDYRLLIATVGIINLLYAAFAAWSAKDWRRLISFSSISHMGLALFAVATLRQTGMLGALFLLVSSGLVSALFLLTSEGMFKRLHSLEFSRLGGLSKSMPIASGFLLFAALGSLGLPLTSSFVGEFQSIFSGFAVLPGFAFVALLGLLLSAIYSLNAIRKTTFGPVLDSTLMQLADLRWLESWPLAVLSLFLLLLGILPNPFAQVALSAFHHLRALGG</sequence>
<evidence type="ECO:0000256" key="4">
    <source>
        <dbReference type="ARBA" id="ARBA00022989"/>
    </source>
</evidence>
<dbReference type="InterPro" id="IPR003918">
    <property type="entry name" value="NADH_UbQ_OxRdtase"/>
</dbReference>
<feature type="transmembrane region" description="Helical" evidence="7">
    <location>
        <begin position="390"/>
        <end position="410"/>
    </location>
</feature>
<name>A0A1M6TCV1_9BACL</name>
<dbReference type="OrthoDB" id="9811718at2"/>
<dbReference type="GO" id="GO:0008137">
    <property type="term" value="F:NADH dehydrogenase (ubiquinone) activity"/>
    <property type="evidence" value="ECO:0007669"/>
    <property type="project" value="InterPro"/>
</dbReference>
<feature type="transmembrane region" description="Helical" evidence="7">
    <location>
        <begin position="349"/>
        <end position="369"/>
    </location>
</feature>
<keyword evidence="3 6" id="KW-0812">Transmembrane</keyword>
<evidence type="ECO:0000256" key="7">
    <source>
        <dbReference type="SAM" id="Phobius"/>
    </source>
</evidence>
<dbReference type="RefSeq" id="WP_072874449.1">
    <property type="nucleotide sequence ID" value="NZ_FRAF01000016.1"/>
</dbReference>
<evidence type="ECO:0000313" key="10">
    <source>
        <dbReference type="Proteomes" id="UP000184016"/>
    </source>
</evidence>
<feature type="domain" description="NADH:quinone oxidoreductase/Mrp antiporter transmembrane" evidence="8">
    <location>
        <begin position="149"/>
        <end position="437"/>
    </location>
</feature>
<reference evidence="10" key="1">
    <citation type="submission" date="2016-11" db="EMBL/GenBank/DDBJ databases">
        <authorList>
            <person name="Varghese N."/>
            <person name="Submissions S."/>
        </authorList>
    </citation>
    <scope>NUCLEOTIDE SEQUENCE [LARGE SCALE GENOMIC DNA]</scope>
    <source>
        <strain evidence="10">USBA-503</strain>
    </source>
</reference>
<dbReference type="Pfam" id="PF00361">
    <property type="entry name" value="Proton_antipo_M"/>
    <property type="match status" value="1"/>
</dbReference>
<dbReference type="GO" id="GO:0048039">
    <property type="term" value="F:ubiquinone binding"/>
    <property type="evidence" value="ECO:0007669"/>
    <property type="project" value="TreeGrafter"/>
</dbReference>
<keyword evidence="10" id="KW-1185">Reference proteome</keyword>
<keyword evidence="5 7" id="KW-0472">Membrane</keyword>
<feature type="transmembrane region" description="Helical" evidence="7">
    <location>
        <begin position="129"/>
        <end position="149"/>
    </location>
</feature>
<feature type="transmembrane region" description="Helical" evidence="7">
    <location>
        <begin position="219"/>
        <end position="243"/>
    </location>
</feature>
<feature type="transmembrane region" description="Helical" evidence="7">
    <location>
        <begin position="430"/>
        <end position="450"/>
    </location>
</feature>
<dbReference type="NCBIfam" id="TIGR01972">
    <property type="entry name" value="NDH_I_M"/>
    <property type="match status" value="1"/>
</dbReference>
<proteinExistence type="inferred from homology"/>
<keyword evidence="4 7" id="KW-1133">Transmembrane helix</keyword>
<dbReference type="AlphaFoldDB" id="A0A1M6TCV1"/>
<feature type="transmembrane region" description="Helical" evidence="7">
    <location>
        <begin position="43"/>
        <end position="63"/>
    </location>
</feature>
<dbReference type="PANTHER" id="PTHR43507">
    <property type="entry name" value="NADH-UBIQUINONE OXIDOREDUCTASE CHAIN 4"/>
    <property type="match status" value="1"/>
</dbReference>
<dbReference type="Proteomes" id="UP000184016">
    <property type="component" value="Unassembled WGS sequence"/>
</dbReference>
<dbReference type="EMBL" id="FRAF01000016">
    <property type="protein sequence ID" value="SHK54827.1"/>
    <property type="molecule type" value="Genomic_DNA"/>
</dbReference>
<feature type="transmembrane region" description="Helical" evidence="7">
    <location>
        <begin position="104"/>
        <end position="122"/>
    </location>
</feature>
<dbReference type="PANTHER" id="PTHR43507:SF1">
    <property type="entry name" value="NADH-UBIQUINONE OXIDOREDUCTASE CHAIN 4"/>
    <property type="match status" value="1"/>
</dbReference>
<evidence type="ECO:0000256" key="2">
    <source>
        <dbReference type="ARBA" id="ARBA00009025"/>
    </source>
</evidence>
<evidence type="ECO:0000256" key="6">
    <source>
        <dbReference type="RuleBase" id="RU000320"/>
    </source>
</evidence>
<evidence type="ECO:0000259" key="8">
    <source>
        <dbReference type="Pfam" id="PF00361"/>
    </source>
</evidence>
<evidence type="ECO:0000256" key="5">
    <source>
        <dbReference type="ARBA" id="ARBA00023136"/>
    </source>
</evidence>
<evidence type="ECO:0000313" key="9">
    <source>
        <dbReference type="EMBL" id="SHK54827.1"/>
    </source>
</evidence>
<dbReference type="GO" id="GO:0003954">
    <property type="term" value="F:NADH dehydrogenase activity"/>
    <property type="evidence" value="ECO:0007669"/>
    <property type="project" value="TreeGrafter"/>
</dbReference>
<dbReference type="GO" id="GO:0042773">
    <property type="term" value="P:ATP synthesis coupled electron transport"/>
    <property type="evidence" value="ECO:0007669"/>
    <property type="project" value="InterPro"/>
</dbReference>
<feature type="transmembrane region" description="Helical" evidence="7">
    <location>
        <begin position="298"/>
        <end position="317"/>
    </location>
</feature>
<dbReference type="PRINTS" id="PR01437">
    <property type="entry name" value="NUOXDRDTASE4"/>
</dbReference>
<dbReference type="InterPro" id="IPR010227">
    <property type="entry name" value="NADH_Q_OxRdtase_chainM/4"/>
</dbReference>
<comment type="subcellular location">
    <subcellularLocation>
        <location evidence="1">Cell membrane</location>
        <topology evidence="1">Multi-pass membrane protein</topology>
    </subcellularLocation>
    <subcellularLocation>
        <location evidence="6">Membrane</location>
        <topology evidence="6">Multi-pass membrane protein</topology>
    </subcellularLocation>
</comment>
<protein>
    <submittedName>
        <fullName evidence="9">NADH dehydrogenase subunit M</fullName>
    </submittedName>
</protein>